<dbReference type="Pfam" id="PF01565">
    <property type="entry name" value="FAD_binding_4"/>
    <property type="match status" value="1"/>
</dbReference>
<dbReference type="Gene3D" id="3.30.465.10">
    <property type="match status" value="1"/>
</dbReference>
<proteinExistence type="predicted"/>
<reference evidence="3" key="2">
    <citation type="submission" date="2015-06" db="UniProtKB">
        <authorList>
            <consortium name="EnsemblPlants"/>
        </authorList>
    </citation>
    <scope>IDENTIFICATION</scope>
    <source>
        <strain evidence="3">DM1-3 516 R44</strain>
    </source>
</reference>
<organism evidence="3 4">
    <name type="scientific">Solanum tuberosum</name>
    <name type="common">Potato</name>
    <dbReference type="NCBI Taxonomy" id="4113"/>
    <lineage>
        <taxon>Eukaryota</taxon>
        <taxon>Viridiplantae</taxon>
        <taxon>Streptophyta</taxon>
        <taxon>Embryophyta</taxon>
        <taxon>Tracheophyta</taxon>
        <taxon>Spermatophyta</taxon>
        <taxon>Magnoliopsida</taxon>
        <taxon>eudicotyledons</taxon>
        <taxon>Gunneridae</taxon>
        <taxon>Pentapetalae</taxon>
        <taxon>asterids</taxon>
        <taxon>lamiids</taxon>
        <taxon>Solanales</taxon>
        <taxon>Solanaceae</taxon>
        <taxon>Solanoideae</taxon>
        <taxon>Solaneae</taxon>
        <taxon>Solanum</taxon>
    </lineage>
</organism>
<dbReference type="ExpressionAtlas" id="M1D3J4">
    <property type="expression patterns" value="baseline and differential"/>
</dbReference>
<evidence type="ECO:0000313" key="3">
    <source>
        <dbReference type="EnsemblPlants" id="PGSC0003DMT400080466"/>
    </source>
</evidence>
<dbReference type="SUPFAM" id="SSF56176">
    <property type="entry name" value="FAD-binding/transporter-associated domain-like"/>
    <property type="match status" value="1"/>
</dbReference>
<dbReference type="GO" id="GO:0071949">
    <property type="term" value="F:FAD binding"/>
    <property type="evidence" value="ECO:0007669"/>
    <property type="project" value="InterPro"/>
</dbReference>
<dbReference type="Gramene" id="PGSC0003DMT400080466">
    <property type="protein sequence ID" value="PGSC0003DMT400080466"/>
    <property type="gene ID" value="PGSC0003DMG400031325"/>
</dbReference>
<feature type="domain" description="FAD-binding PCMH-type" evidence="2">
    <location>
        <begin position="1"/>
        <end position="147"/>
    </location>
</feature>
<dbReference type="InterPro" id="IPR016166">
    <property type="entry name" value="FAD-bd_PCMH"/>
</dbReference>
<dbReference type="EnsemblPlants" id="PGSC0003DMT400080466">
    <property type="protein sequence ID" value="PGSC0003DMT400080466"/>
    <property type="gene ID" value="PGSC0003DMG400031325"/>
</dbReference>
<dbReference type="AlphaFoldDB" id="M1D3J4"/>
<dbReference type="HOGENOM" id="CLU_018354_6_3_1"/>
<dbReference type="InterPro" id="IPR036318">
    <property type="entry name" value="FAD-bd_PCMH-like_sf"/>
</dbReference>
<comment type="cofactor">
    <cofactor evidence="1">
        <name>FAD</name>
        <dbReference type="ChEBI" id="CHEBI:57692"/>
    </cofactor>
</comment>
<sequence length="230" mass="25272">MHIRVRGAGHDYEGLSYVSEVPFVIVDLINLRTINVDVNDKSAWVEAGSTIGELYYRIAEKSKTLGFPAGVCPTVGVGGHFSGGGYGVMLRKYGLAADNIVDARLIDANGRILDRASMGEDLFWAIRGGGGNTFGLVLAWKIKLVDVPEIVTVFTLDKTLEQNATKLVHKWQYVAPRFHEDLFIRILVSRLNSSNQGDGNSQQTIVASFNSIFLGGIDRLLPIMQENFLN</sequence>
<dbReference type="Gene3D" id="3.30.43.10">
    <property type="entry name" value="Uridine Diphospho-n-acetylenolpyruvylglucosamine Reductase, domain 2"/>
    <property type="match status" value="1"/>
</dbReference>
<dbReference type="PROSITE" id="PS51387">
    <property type="entry name" value="FAD_PCMH"/>
    <property type="match status" value="1"/>
</dbReference>
<dbReference type="InterPro" id="IPR016167">
    <property type="entry name" value="FAD-bd_PCMH_sub1"/>
</dbReference>
<evidence type="ECO:0000313" key="4">
    <source>
        <dbReference type="Proteomes" id="UP000011115"/>
    </source>
</evidence>
<dbReference type="Proteomes" id="UP000011115">
    <property type="component" value="Unassembled WGS sequence"/>
</dbReference>
<dbReference type="Gene3D" id="3.40.462.20">
    <property type="match status" value="1"/>
</dbReference>
<evidence type="ECO:0000256" key="1">
    <source>
        <dbReference type="ARBA" id="ARBA00001974"/>
    </source>
</evidence>
<dbReference type="InterPro" id="IPR016169">
    <property type="entry name" value="FAD-bd_PCMH_sub2"/>
</dbReference>
<protein>
    <submittedName>
        <fullName evidence="3">Nectarin 5</fullName>
    </submittedName>
</protein>
<dbReference type="InterPro" id="IPR006094">
    <property type="entry name" value="Oxid_FAD_bind_N"/>
</dbReference>
<accession>M1D3J4</accession>
<keyword evidence="4" id="KW-1185">Reference proteome</keyword>
<dbReference type="PANTHER" id="PTHR32448">
    <property type="entry name" value="OS08G0158400 PROTEIN"/>
    <property type="match status" value="1"/>
</dbReference>
<evidence type="ECO:0000259" key="2">
    <source>
        <dbReference type="PROSITE" id="PS51387"/>
    </source>
</evidence>
<reference evidence="4" key="1">
    <citation type="journal article" date="2011" name="Nature">
        <title>Genome sequence and analysis of the tuber crop potato.</title>
        <authorList>
            <consortium name="The Potato Genome Sequencing Consortium"/>
        </authorList>
    </citation>
    <scope>NUCLEOTIDE SEQUENCE [LARGE SCALE GENOMIC DNA]</scope>
    <source>
        <strain evidence="4">cv. DM1-3 516 R44</strain>
    </source>
</reference>
<name>M1D3J4_SOLTU</name>